<evidence type="ECO:0000256" key="3">
    <source>
        <dbReference type="ARBA" id="ARBA00022729"/>
    </source>
</evidence>
<dbReference type="PANTHER" id="PTHR33599:SF20">
    <property type="entry name" value="PROTEIN IDA"/>
    <property type="match status" value="1"/>
</dbReference>
<keyword evidence="3" id="KW-0732">Signal</keyword>
<feature type="compositionally biased region" description="Polar residues" evidence="4">
    <location>
        <begin position="1"/>
        <end position="13"/>
    </location>
</feature>
<evidence type="ECO:0000256" key="4">
    <source>
        <dbReference type="SAM" id="MobiDB-lite"/>
    </source>
</evidence>
<feature type="region of interest" description="Disordered" evidence="4">
    <location>
        <begin position="1"/>
        <end position="55"/>
    </location>
</feature>
<reference evidence="5 6" key="1">
    <citation type="submission" date="2019-01" db="EMBL/GenBank/DDBJ databases">
        <title>Sequencing of cultivated peanut Arachis hypogaea provides insights into genome evolution and oil improvement.</title>
        <authorList>
            <person name="Chen X."/>
        </authorList>
    </citation>
    <scope>NUCLEOTIDE SEQUENCE [LARGE SCALE GENOMIC DNA]</scope>
    <source>
        <strain evidence="6">cv. Fuhuasheng</strain>
        <tissue evidence="5">Leaves</tissue>
    </source>
</reference>
<protein>
    <submittedName>
        <fullName evidence="5">Uncharacterized protein</fullName>
    </submittedName>
</protein>
<dbReference type="Proteomes" id="UP000289738">
    <property type="component" value="Chromosome B09"/>
</dbReference>
<organism evidence="5 6">
    <name type="scientific">Arachis hypogaea</name>
    <name type="common">Peanut</name>
    <dbReference type="NCBI Taxonomy" id="3818"/>
    <lineage>
        <taxon>Eukaryota</taxon>
        <taxon>Viridiplantae</taxon>
        <taxon>Streptophyta</taxon>
        <taxon>Embryophyta</taxon>
        <taxon>Tracheophyta</taxon>
        <taxon>Spermatophyta</taxon>
        <taxon>Magnoliopsida</taxon>
        <taxon>eudicotyledons</taxon>
        <taxon>Gunneridae</taxon>
        <taxon>Pentapetalae</taxon>
        <taxon>rosids</taxon>
        <taxon>fabids</taxon>
        <taxon>Fabales</taxon>
        <taxon>Fabaceae</taxon>
        <taxon>Papilionoideae</taxon>
        <taxon>50 kb inversion clade</taxon>
        <taxon>dalbergioids sensu lato</taxon>
        <taxon>Dalbergieae</taxon>
        <taxon>Pterocarpus clade</taxon>
        <taxon>Arachis</taxon>
    </lineage>
</organism>
<dbReference type="GO" id="GO:0005576">
    <property type="term" value="C:extracellular region"/>
    <property type="evidence" value="ECO:0007669"/>
    <property type="project" value="UniProtKB-SubCell"/>
</dbReference>
<comment type="subcellular location">
    <subcellularLocation>
        <location evidence="1">Secreted</location>
        <location evidence="1">Extracellular space</location>
    </subcellularLocation>
</comment>
<keyword evidence="6" id="KW-1185">Reference proteome</keyword>
<comment type="caution">
    <text evidence="5">The sequence shown here is derived from an EMBL/GenBank/DDBJ whole genome shotgun (WGS) entry which is preliminary data.</text>
</comment>
<evidence type="ECO:0000256" key="1">
    <source>
        <dbReference type="ARBA" id="ARBA00004239"/>
    </source>
</evidence>
<dbReference type="EMBL" id="SDMP01000019">
    <property type="protein sequence ID" value="RYQ92617.1"/>
    <property type="molecule type" value="Genomic_DNA"/>
</dbReference>
<accession>A0A444XS77</accession>
<keyword evidence="2" id="KW-0964">Secreted</keyword>
<proteinExistence type="predicted"/>
<gene>
    <name evidence="5" type="ORF">Ahy_B09g098839</name>
</gene>
<name>A0A444XS77_ARAHY</name>
<dbReference type="InterPro" id="IPR039639">
    <property type="entry name" value="IDA-like"/>
</dbReference>
<dbReference type="AlphaFoldDB" id="A0A444XS77"/>
<evidence type="ECO:0000256" key="2">
    <source>
        <dbReference type="ARBA" id="ARBA00022525"/>
    </source>
</evidence>
<sequence>MSEKSTQLSSPHRNNQHEVSPYKGMVFNFFPKGMPVPPSGPSKRHNSVVDSTPHN</sequence>
<dbReference type="PANTHER" id="PTHR33599">
    <property type="entry name" value="PROTEIN IDA-LIKE 5"/>
    <property type="match status" value="1"/>
</dbReference>
<evidence type="ECO:0000313" key="6">
    <source>
        <dbReference type="Proteomes" id="UP000289738"/>
    </source>
</evidence>
<evidence type="ECO:0000313" key="5">
    <source>
        <dbReference type="EMBL" id="RYQ92617.1"/>
    </source>
</evidence>
<dbReference type="GO" id="GO:0010227">
    <property type="term" value="P:floral organ abscission"/>
    <property type="evidence" value="ECO:0007669"/>
    <property type="project" value="InterPro"/>
</dbReference>